<evidence type="ECO:0000256" key="1">
    <source>
        <dbReference type="ARBA" id="ARBA00005695"/>
    </source>
</evidence>
<dbReference type="Gene3D" id="3.90.76.10">
    <property type="entry name" value="Dipeptide-binding Protein, Domain 1"/>
    <property type="match status" value="1"/>
</dbReference>
<dbReference type="PIRSF" id="PIRSF002741">
    <property type="entry name" value="MppA"/>
    <property type="match status" value="1"/>
</dbReference>
<dbReference type="Gene3D" id="3.10.105.10">
    <property type="entry name" value="Dipeptide-binding Protein, Domain 3"/>
    <property type="match status" value="1"/>
</dbReference>
<comment type="similarity">
    <text evidence="1">Belongs to the bacterial solute-binding protein 5 family.</text>
</comment>
<feature type="compositionally biased region" description="Polar residues" evidence="4">
    <location>
        <begin position="37"/>
        <end position="54"/>
    </location>
</feature>
<dbReference type="InterPro" id="IPR030678">
    <property type="entry name" value="Peptide/Ni-bd"/>
</dbReference>
<dbReference type="InterPro" id="IPR039424">
    <property type="entry name" value="SBP_5"/>
</dbReference>
<dbReference type="GO" id="GO:1904680">
    <property type="term" value="F:peptide transmembrane transporter activity"/>
    <property type="evidence" value="ECO:0007669"/>
    <property type="project" value="TreeGrafter"/>
</dbReference>
<dbReference type="GO" id="GO:0042597">
    <property type="term" value="C:periplasmic space"/>
    <property type="evidence" value="ECO:0007669"/>
    <property type="project" value="UniProtKB-ARBA"/>
</dbReference>
<feature type="domain" description="Solute-binding protein family 5" evidence="6">
    <location>
        <begin position="100"/>
        <end position="466"/>
    </location>
</feature>
<feature type="signal peptide" evidence="5">
    <location>
        <begin position="1"/>
        <end position="21"/>
    </location>
</feature>
<dbReference type="Pfam" id="PF00496">
    <property type="entry name" value="SBP_bac_5"/>
    <property type="match status" value="1"/>
</dbReference>
<evidence type="ECO:0000256" key="3">
    <source>
        <dbReference type="ARBA" id="ARBA00022729"/>
    </source>
</evidence>
<dbReference type="SUPFAM" id="SSF53850">
    <property type="entry name" value="Periplasmic binding protein-like II"/>
    <property type="match status" value="1"/>
</dbReference>
<name>A0AB39HR91_9BACI</name>
<dbReference type="PANTHER" id="PTHR30290:SF9">
    <property type="entry name" value="OLIGOPEPTIDE-BINDING PROTEIN APPA"/>
    <property type="match status" value="1"/>
</dbReference>
<accession>A0AB39HR91</accession>
<dbReference type="EMBL" id="CP162599">
    <property type="protein sequence ID" value="XDK33229.1"/>
    <property type="molecule type" value="Genomic_DNA"/>
</dbReference>
<evidence type="ECO:0000313" key="7">
    <source>
        <dbReference type="EMBL" id="XDK33229.1"/>
    </source>
</evidence>
<dbReference type="FunFam" id="3.10.105.10:FF:000006">
    <property type="entry name" value="Peptide ABC transporter substrate-binding protein"/>
    <property type="match status" value="1"/>
</dbReference>
<sequence>MSKTKVLLVAILFLFSLLMVACSADPDAKLNKDEENNQPSDNNSGSTAVNSETKQGGDLVIASTSNPTMFNEFYASDSPSNTIAKFIYDSLIKIDENLQPIPSLAESWEYNEDEMKWVFHLREDVTWHDGEPFTAKDVEFTYNIPKHEDYTGPRTSFFAPAEKIEAVDDYTVEITFNEPDAKFLPIALAFNVLPEHILGDIPVADLGTADFNTKNPIGTGPFKFDEWKQGQHVRLVANDDYFDGRPNFDTITSKIVTDDNAMLAQFEAGDIDFIDVSDENFNVAQKLADEGKAELLVVPATNYNYIGYDLTNPLFEDKRVRQALTHALNREAIVENVLDGNAIVSDSPGLPFSWAYNEDVPKFEYDPEKAKALLEEAGWTDSDGDGVLDKDGQDFEFELKTNQGNKVREKLLVIAQEQWGEIGVKVTPKVVEFSALSAELNDKNFEAYILGWGLRDDPSLSPYFHSEEIESGFNRVSYSNPELDEVMEKGDSIMDPDERVQYIEESQAIVAEDQPYTFLYYPNRNLLYSKQIKNVLSHSGTAYFEIYKWYKED</sequence>
<dbReference type="PANTHER" id="PTHR30290">
    <property type="entry name" value="PERIPLASMIC BINDING COMPONENT OF ABC TRANSPORTER"/>
    <property type="match status" value="1"/>
</dbReference>
<dbReference type="RefSeq" id="WP_368653911.1">
    <property type="nucleotide sequence ID" value="NZ_CP162599.1"/>
</dbReference>
<gene>
    <name evidence="7" type="ORF">AB4Y30_02350</name>
</gene>
<dbReference type="InterPro" id="IPR000914">
    <property type="entry name" value="SBP_5_dom"/>
</dbReference>
<feature type="chain" id="PRO_5044304703" evidence="5">
    <location>
        <begin position="22"/>
        <end position="553"/>
    </location>
</feature>
<feature type="region of interest" description="Disordered" evidence="4">
    <location>
        <begin position="30"/>
        <end position="56"/>
    </location>
</feature>
<dbReference type="Gene3D" id="3.40.190.10">
    <property type="entry name" value="Periplasmic binding protein-like II"/>
    <property type="match status" value="1"/>
</dbReference>
<keyword evidence="2" id="KW-0813">Transport</keyword>
<evidence type="ECO:0000256" key="4">
    <source>
        <dbReference type="SAM" id="MobiDB-lite"/>
    </source>
</evidence>
<evidence type="ECO:0000259" key="6">
    <source>
        <dbReference type="Pfam" id="PF00496"/>
    </source>
</evidence>
<keyword evidence="3 5" id="KW-0732">Signal</keyword>
<dbReference type="CDD" id="cd08514">
    <property type="entry name" value="PBP2_AppA_like"/>
    <property type="match status" value="1"/>
</dbReference>
<evidence type="ECO:0000256" key="5">
    <source>
        <dbReference type="SAM" id="SignalP"/>
    </source>
</evidence>
<proteinExistence type="inferred from homology"/>
<dbReference type="GO" id="GO:0043190">
    <property type="term" value="C:ATP-binding cassette (ABC) transporter complex"/>
    <property type="evidence" value="ECO:0007669"/>
    <property type="project" value="InterPro"/>
</dbReference>
<organism evidence="7">
    <name type="scientific">Ornithinibacillus sp. 4-3</name>
    <dbReference type="NCBI Taxonomy" id="3231488"/>
    <lineage>
        <taxon>Bacteria</taxon>
        <taxon>Bacillati</taxon>
        <taxon>Bacillota</taxon>
        <taxon>Bacilli</taxon>
        <taxon>Bacillales</taxon>
        <taxon>Bacillaceae</taxon>
        <taxon>Ornithinibacillus</taxon>
    </lineage>
</organism>
<reference evidence="7" key="1">
    <citation type="submission" date="2024-07" db="EMBL/GenBank/DDBJ databases">
        <title>Halotolerant mesophilic bacterium Ornithinibacillus sp. 4-3, sp. nov., isolated from soil.</title>
        <authorList>
            <person name="Sidarenka A.V."/>
            <person name="Guliayeva D.E."/>
            <person name="Leanovich S.I."/>
            <person name="Hileuskaya K.S."/>
            <person name="Akhremchuk A.E."/>
            <person name="Sikolenko M.A."/>
            <person name="Valentovich L.N."/>
        </authorList>
    </citation>
    <scope>NUCLEOTIDE SEQUENCE</scope>
    <source>
        <strain evidence="7">4-3</strain>
    </source>
</reference>
<evidence type="ECO:0000256" key="2">
    <source>
        <dbReference type="ARBA" id="ARBA00022448"/>
    </source>
</evidence>
<dbReference type="GO" id="GO:0015833">
    <property type="term" value="P:peptide transport"/>
    <property type="evidence" value="ECO:0007669"/>
    <property type="project" value="TreeGrafter"/>
</dbReference>
<dbReference type="AlphaFoldDB" id="A0AB39HR91"/>
<protein>
    <submittedName>
        <fullName evidence="7">Peptide-binding protein</fullName>
    </submittedName>
</protein>
<dbReference type="PROSITE" id="PS51257">
    <property type="entry name" value="PROKAR_LIPOPROTEIN"/>
    <property type="match status" value="1"/>
</dbReference>